<keyword evidence="2" id="KW-1185">Reference proteome</keyword>
<evidence type="ECO:0000313" key="1">
    <source>
        <dbReference type="EMBL" id="KAJ8427140.1"/>
    </source>
</evidence>
<comment type="caution">
    <text evidence="1">The sequence shown here is derived from an EMBL/GenBank/DDBJ whole genome shotgun (WGS) entry which is preliminary data.</text>
</comment>
<dbReference type="AlphaFoldDB" id="A0A9Q1GXY2"/>
<evidence type="ECO:0000313" key="2">
    <source>
        <dbReference type="Proteomes" id="UP001153076"/>
    </source>
</evidence>
<dbReference type="EMBL" id="JAKOGI010001187">
    <property type="protein sequence ID" value="KAJ8427140.1"/>
    <property type="molecule type" value="Genomic_DNA"/>
</dbReference>
<protein>
    <submittedName>
        <fullName evidence="1">Uncharacterized protein</fullName>
    </submittedName>
</protein>
<sequence length="228" mass="25525">MTKWASREVEATRSQYRAWQAEPPEVSLYGDPSMGTTPFRDSLNRADTAAKLVRALGISCRGCLWTAIEGRLNVEVGGFLVHSRTLVACVKSLKLDASVPLFSWLHQILSYLLKDGIPSFNAYQHYAGLICKEEKKVRLDSQEKWTIGGTRSTLGKLFHDEKANDYKEELALKAKELGKLVEGFPISRLNSSPFKFLPCRKGPLSVVLSDVILKLSSNHFLLLARLDK</sequence>
<proteinExistence type="predicted"/>
<name>A0A9Q1GXY2_9CARY</name>
<gene>
    <name evidence="1" type="ORF">Cgig2_030950</name>
</gene>
<reference evidence="1" key="1">
    <citation type="submission" date="2022-04" db="EMBL/GenBank/DDBJ databases">
        <title>Carnegiea gigantea Genome sequencing and assembly v2.</title>
        <authorList>
            <person name="Copetti D."/>
            <person name="Sanderson M.J."/>
            <person name="Burquez A."/>
            <person name="Wojciechowski M.F."/>
        </authorList>
    </citation>
    <scope>NUCLEOTIDE SEQUENCE</scope>
    <source>
        <strain evidence="1">SGP5-SGP5p</strain>
        <tissue evidence="1">Aerial part</tissue>
    </source>
</reference>
<accession>A0A9Q1GXY2</accession>
<organism evidence="1 2">
    <name type="scientific">Carnegiea gigantea</name>
    <dbReference type="NCBI Taxonomy" id="171969"/>
    <lineage>
        <taxon>Eukaryota</taxon>
        <taxon>Viridiplantae</taxon>
        <taxon>Streptophyta</taxon>
        <taxon>Embryophyta</taxon>
        <taxon>Tracheophyta</taxon>
        <taxon>Spermatophyta</taxon>
        <taxon>Magnoliopsida</taxon>
        <taxon>eudicotyledons</taxon>
        <taxon>Gunneridae</taxon>
        <taxon>Pentapetalae</taxon>
        <taxon>Caryophyllales</taxon>
        <taxon>Cactineae</taxon>
        <taxon>Cactaceae</taxon>
        <taxon>Cactoideae</taxon>
        <taxon>Echinocereeae</taxon>
        <taxon>Carnegiea</taxon>
    </lineage>
</organism>
<dbReference type="Proteomes" id="UP001153076">
    <property type="component" value="Unassembled WGS sequence"/>
</dbReference>